<dbReference type="InterPro" id="IPR020845">
    <property type="entry name" value="AMP-binding_CS"/>
</dbReference>
<sequence>MTGLHGYELLLGNFLDHAAKWHDGAEVVTGGGPDVAAERIDYRTLRERSNRLSGAFLALGLKRGDRIATLAWNSQAHMECWYAAVGIGVSCHTLNPRIGVDQLAEMVRQAHDRILIASPDQAALVTALVAHCPCIEHVVILDEPGAATWALPDCGRIKPWRQPDLRAASGAQAEWGGFSEKTESGLCFTSGTTGAPKGVAYTHRSIYLMTLTLLQTDVLGIGSADVVLAAVPMFHANAWGLPYAVPGVGARFVLPGRHNDGASLAALIEAEGVTVAVGVPTVWLGLIDHLDATGGVLPSLRRVVLGGSSIPQALMDRIEQRLGVRCQTSWGMTELSPLGTVTPASAEVRNSRLSGRPPVGVDLRLTDADGVPLADQRDGEGHLHVRGASVVDRYLGQDAAVTDVEGWFDTGDLAAIDADGNLAITGRSKDLIKSGGEWINPGAMEAIVGALPAVGLVAVVGRPHPKWTERPIVVIEPRVGQTVSDEDVVRSLTGRVPRWWMPDEIVRVERMPLALTGKIDKQELRRQFA</sequence>
<evidence type="ECO:0000313" key="4">
    <source>
        <dbReference type="Proteomes" id="UP001160625"/>
    </source>
</evidence>
<dbReference type="Proteomes" id="UP001160625">
    <property type="component" value="Unassembled WGS sequence"/>
</dbReference>
<dbReference type="InterPro" id="IPR050237">
    <property type="entry name" value="ATP-dep_AMP-bd_enzyme"/>
</dbReference>
<dbReference type="RefSeq" id="WP_281044353.1">
    <property type="nucleotide sequence ID" value="NZ_JARYGZ010000001.1"/>
</dbReference>
<dbReference type="PANTHER" id="PTHR43767:SF11">
    <property type="entry name" value="MEDIUM-CHAIN-FATTY-ACID--COA LIGASE"/>
    <property type="match status" value="1"/>
</dbReference>
<dbReference type="InterPro" id="IPR025110">
    <property type="entry name" value="AMP-bd_C"/>
</dbReference>
<evidence type="ECO:0000259" key="2">
    <source>
        <dbReference type="Pfam" id="PF13193"/>
    </source>
</evidence>
<accession>A0ABT6N1L7</accession>
<gene>
    <name evidence="3" type="ORF">QGN17_10130</name>
</gene>
<dbReference type="Pfam" id="PF00501">
    <property type="entry name" value="AMP-binding"/>
    <property type="match status" value="1"/>
</dbReference>
<name>A0ABT6N1L7_9SPHN</name>
<keyword evidence="4" id="KW-1185">Reference proteome</keyword>
<dbReference type="PANTHER" id="PTHR43767">
    <property type="entry name" value="LONG-CHAIN-FATTY-ACID--COA LIGASE"/>
    <property type="match status" value="1"/>
</dbReference>
<dbReference type="InterPro" id="IPR042099">
    <property type="entry name" value="ANL_N_sf"/>
</dbReference>
<dbReference type="Pfam" id="PF13193">
    <property type="entry name" value="AMP-binding_C"/>
    <property type="match status" value="1"/>
</dbReference>
<feature type="domain" description="AMP-dependent synthetase/ligase" evidence="1">
    <location>
        <begin position="17"/>
        <end position="395"/>
    </location>
</feature>
<dbReference type="Gene3D" id="3.40.50.12780">
    <property type="entry name" value="N-terminal domain of ligase-like"/>
    <property type="match status" value="1"/>
</dbReference>
<dbReference type="PROSITE" id="PS00455">
    <property type="entry name" value="AMP_BINDING"/>
    <property type="match status" value="1"/>
</dbReference>
<comment type="caution">
    <text evidence="3">The sequence shown here is derived from an EMBL/GenBank/DDBJ whole genome shotgun (WGS) entry which is preliminary data.</text>
</comment>
<dbReference type="InterPro" id="IPR000873">
    <property type="entry name" value="AMP-dep_synth/lig_dom"/>
</dbReference>
<dbReference type="SUPFAM" id="SSF56801">
    <property type="entry name" value="Acetyl-CoA synthetase-like"/>
    <property type="match status" value="1"/>
</dbReference>
<proteinExistence type="predicted"/>
<dbReference type="EMBL" id="JARYGZ010000001">
    <property type="protein sequence ID" value="MDH7639087.1"/>
    <property type="molecule type" value="Genomic_DNA"/>
</dbReference>
<organism evidence="3 4">
    <name type="scientific">Sphingomonas oryzagri</name>
    <dbReference type="NCBI Taxonomy" id="3042314"/>
    <lineage>
        <taxon>Bacteria</taxon>
        <taxon>Pseudomonadati</taxon>
        <taxon>Pseudomonadota</taxon>
        <taxon>Alphaproteobacteria</taxon>
        <taxon>Sphingomonadales</taxon>
        <taxon>Sphingomonadaceae</taxon>
        <taxon>Sphingomonas</taxon>
    </lineage>
</organism>
<dbReference type="InterPro" id="IPR045851">
    <property type="entry name" value="AMP-bd_C_sf"/>
</dbReference>
<protein>
    <submittedName>
        <fullName evidence="3">AMP-binding protein</fullName>
    </submittedName>
</protein>
<evidence type="ECO:0000313" key="3">
    <source>
        <dbReference type="EMBL" id="MDH7639087.1"/>
    </source>
</evidence>
<evidence type="ECO:0000259" key="1">
    <source>
        <dbReference type="Pfam" id="PF00501"/>
    </source>
</evidence>
<dbReference type="Gene3D" id="3.30.300.30">
    <property type="match status" value="1"/>
</dbReference>
<feature type="domain" description="AMP-binding enzyme C-terminal" evidence="2">
    <location>
        <begin position="444"/>
        <end position="518"/>
    </location>
</feature>
<reference evidence="3" key="1">
    <citation type="submission" date="2023-04" db="EMBL/GenBank/DDBJ databases">
        <title>Sphingomonas sp. MAHUQ-71 isolated from rice field.</title>
        <authorList>
            <person name="Huq M.A."/>
        </authorList>
    </citation>
    <scope>NUCLEOTIDE SEQUENCE</scope>
    <source>
        <strain evidence="3">MAHUQ-71</strain>
    </source>
</reference>